<sequence>MQQTQLILSIFQFILEGIALSFSTAIFLKIKIDNKKILIIGLISALLGFFFRKLPIVFGFHSILSILLFTILLNLFYKKEIVKCFIAVAKAFILLSVFEILTGNIFIYLTNKTVKEIINNPYLKTLAVLPQSILLFLLGFIMLQIRKRRDKVEL</sequence>
<evidence type="ECO:0000313" key="3">
    <source>
        <dbReference type="Proteomes" id="UP000001661"/>
    </source>
</evidence>
<feature type="transmembrane region" description="Helical" evidence="1">
    <location>
        <begin position="121"/>
        <end position="143"/>
    </location>
</feature>
<proteinExistence type="predicted"/>
<dbReference type="AlphaFoldDB" id="D9QSG7"/>
<dbReference type="HOGENOM" id="CLU_135084_0_1_9"/>
<feature type="transmembrane region" description="Helical" evidence="1">
    <location>
        <begin position="84"/>
        <end position="109"/>
    </location>
</feature>
<keyword evidence="1" id="KW-0472">Membrane</keyword>
<feature type="transmembrane region" description="Helical" evidence="1">
    <location>
        <begin position="35"/>
        <end position="51"/>
    </location>
</feature>
<feature type="transmembrane region" description="Helical" evidence="1">
    <location>
        <begin position="57"/>
        <end position="77"/>
    </location>
</feature>
<protein>
    <submittedName>
        <fullName evidence="2">Uncharacterized protein</fullName>
    </submittedName>
</protein>
<accession>D9QSG7</accession>
<reference evidence="2 3" key="1">
    <citation type="journal article" date="2010" name="Stand. Genomic Sci.">
        <title>Complete genome sequence of Acetohalobium arabaticum type strain (Z-7288).</title>
        <authorList>
            <person name="Sikorski J."/>
            <person name="Lapidus A."/>
            <person name="Chertkov O."/>
            <person name="Lucas S."/>
            <person name="Copeland A."/>
            <person name="Glavina Del Rio T."/>
            <person name="Nolan M."/>
            <person name="Tice H."/>
            <person name="Cheng J.F."/>
            <person name="Han C."/>
            <person name="Brambilla E."/>
            <person name="Pitluck S."/>
            <person name="Liolios K."/>
            <person name="Ivanova N."/>
            <person name="Mavromatis K."/>
            <person name="Mikhailova N."/>
            <person name="Pati A."/>
            <person name="Bruce D."/>
            <person name="Detter C."/>
            <person name="Tapia R."/>
            <person name="Goodwin L."/>
            <person name="Chen A."/>
            <person name="Palaniappan K."/>
            <person name="Land M."/>
            <person name="Hauser L."/>
            <person name="Chang Y.J."/>
            <person name="Jeffries C.D."/>
            <person name="Rohde M."/>
            <person name="Goker M."/>
            <person name="Spring S."/>
            <person name="Woyke T."/>
            <person name="Bristow J."/>
            <person name="Eisen J.A."/>
            <person name="Markowitz V."/>
            <person name="Hugenholtz P."/>
            <person name="Kyrpides N.C."/>
            <person name="Klenk H.P."/>
        </authorList>
    </citation>
    <scope>NUCLEOTIDE SEQUENCE [LARGE SCALE GENOMIC DNA]</scope>
    <source>
        <strain evidence="3">ATCC 49924 / DSM 5501 / Z-7288</strain>
    </source>
</reference>
<keyword evidence="1" id="KW-1133">Transmembrane helix</keyword>
<dbReference type="KEGG" id="aar:Acear_1929"/>
<evidence type="ECO:0000256" key="1">
    <source>
        <dbReference type="SAM" id="Phobius"/>
    </source>
</evidence>
<gene>
    <name evidence="2" type="ordered locus">Acear_1929</name>
</gene>
<name>D9QSG7_ACEAZ</name>
<dbReference type="Proteomes" id="UP000001661">
    <property type="component" value="Chromosome"/>
</dbReference>
<dbReference type="RefSeq" id="WP_013278875.1">
    <property type="nucleotide sequence ID" value="NC_014378.1"/>
</dbReference>
<dbReference type="EMBL" id="CP002105">
    <property type="protein sequence ID" value="ADL13430.1"/>
    <property type="molecule type" value="Genomic_DNA"/>
</dbReference>
<keyword evidence="3" id="KW-1185">Reference proteome</keyword>
<feature type="transmembrane region" description="Helical" evidence="1">
    <location>
        <begin position="6"/>
        <end position="28"/>
    </location>
</feature>
<keyword evidence="1" id="KW-0812">Transmembrane</keyword>
<organism evidence="2 3">
    <name type="scientific">Acetohalobium arabaticum (strain ATCC 49924 / DSM 5501 / Z-7288)</name>
    <dbReference type="NCBI Taxonomy" id="574087"/>
    <lineage>
        <taxon>Bacteria</taxon>
        <taxon>Bacillati</taxon>
        <taxon>Bacillota</taxon>
        <taxon>Clostridia</taxon>
        <taxon>Halanaerobiales</taxon>
        <taxon>Halobacteroidaceae</taxon>
        <taxon>Acetohalobium</taxon>
    </lineage>
</organism>
<evidence type="ECO:0000313" key="2">
    <source>
        <dbReference type="EMBL" id="ADL13430.1"/>
    </source>
</evidence>
<dbReference type="STRING" id="574087.Acear_1929"/>